<accession>A0AAD9FUG9</accession>
<sequence>MPAVPTHPPGAPTSKKPNLNMNDQSHATAVNPSQWLNFSLPPRQRAGVPGSGVPGVPRRSKRGEGWRGSALTRERFVHANFRFVLKPTEMLSYGAHFADPDISLHWPHILQILVPTFSAFSVAQGYVSSDPETRSNEEELGRSLDDHEFAGMGEEAAERRRRMEEERRGRMCPICLGKPVAGRMTKCGHIFCFPCILHFIQLSDVPKSAKCPICGDTVHEGMLKSVKYLDAATMLAASQGSDGDDHDTNTPHVVSAGGEHGAATADHGMVMGEMDGFEEAQAVDAVTEGEKPPKIGRSGHRIHMRLIQRPQMTTLALPASATWPSEAIPPLTAPWYFLPDVLSYSRFMMATPEYMLGELDRELAELKSEWDNLRGDDLGRDFVRAAKEKVERQVGKVKAELMTEMVKKSERDSREAWAEAVGGERLEREKRKERERRAKEREEKAAAQPVLRADEIPSEMLAAQGDHGFGFAQPKPNVDIPPNLPVTPNPMPPGSSRKARRRGNANSSAHVNPVPAGPSYSFYQSSLGANVFLHPLDIRILLAHFKSYSLFPPTLSFASTGFDPGTINDELRKRCKYLAHLPTGTEVIFVEADLEEIVGKEGLAAFEQPLKARREKRRAKVKREDKAKSRWEKAERDKLPMTPVPTPGEDREFALALARSTIETTWADEPVLGNPPVRPGSLGSSSSYLPPSPGTSPVAGGGWGGPAPASTRSWASTLTSSARPSGPAARRDQQADEWQVEAAWERFGGMSLEAQEAMAGDVKESQKGGETNTGGRKGKKGGKKTTLVLGGGGGRRA</sequence>
<dbReference type="InterPro" id="IPR039739">
    <property type="entry name" value="MAG2/RNF10"/>
</dbReference>
<dbReference type="InterPro" id="IPR013083">
    <property type="entry name" value="Znf_RING/FYVE/PHD"/>
</dbReference>
<feature type="compositionally biased region" description="Basic and acidic residues" evidence="7">
    <location>
        <begin position="622"/>
        <end position="639"/>
    </location>
</feature>
<feature type="region of interest" description="Disordered" evidence="7">
    <location>
        <begin position="39"/>
        <end position="67"/>
    </location>
</feature>
<feature type="region of interest" description="Disordered" evidence="7">
    <location>
        <begin position="1"/>
        <end position="27"/>
    </location>
</feature>
<proteinExistence type="predicted"/>
<evidence type="ECO:0000256" key="5">
    <source>
        <dbReference type="ARBA" id="ARBA00022833"/>
    </source>
</evidence>
<evidence type="ECO:0000256" key="1">
    <source>
        <dbReference type="ARBA" id="ARBA00004496"/>
    </source>
</evidence>
<dbReference type="GO" id="GO:0045944">
    <property type="term" value="P:positive regulation of transcription by RNA polymerase II"/>
    <property type="evidence" value="ECO:0007669"/>
    <property type="project" value="TreeGrafter"/>
</dbReference>
<keyword evidence="3" id="KW-0479">Metal-binding</keyword>
<dbReference type="InterPro" id="IPR001841">
    <property type="entry name" value="Znf_RING"/>
</dbReference>
<feature type="compositionally biased region" description="Basic and acidic residues" evidence="7">
    <location>
        <begin position="407"/>
        <end position="445"/>
    </location>
</feature>
<keyword evidence="5" id="KW-0862">Zinc</keyword>
<dbReference type="PROSITE" id="PS50089">
    <property type="entry name" value="ZF_RING_2"/>
    <property type="match status" value="1"/>
</dbReference>
<dbReference type="PANTHER" id="PTHR12983">
    <property type="entry name" value="RING FINGER 10 FAMILY MEMBER"/>
    <property type="match status" value="1"/>
</dbReference>
<feature type="compositionally biased region" description="Pro residues" evidence="7">
    <location>
        <begin position="482"/>
        <end position="493"/>
    </location>
</feature>
<keyword evidence="4 6" id="KW-0863">Zinc-finger</keyword>
<dbReference type="Gene3D" id="3.30.40.10">
    <property type="entry name" value="Zinc/RING finger domain, C3HC4 (zinc finger)"/>
    <property type="match status" value="1"/>
</dbReference>
<feature type="region of interest" description="Disordered" evidence="7">
    <location>
        <begin position="666"/>
        <end position="797"/>
    </location>
</feature>
<keyword evidence="2" id="KW-0963">Cytoplasm</keyword>
<evidence type="ECO:0000313" key="9">
    <source>
        <dbReference type="EMBL" id="KAK1926519.1"/>
    </source>
</evidence>
<dbReference type="EMBL" id="JAODAN010000002">
    <property type="protein sequence ID" value="KAK1926519.1"/>
    <property type="molecule type" value="Genomic_DNA"/>
</dbReference>
<feature type="domain" description="RING-type" evidence="8">
    <location>
        <begin position="172"/>
        <end position="214"/>
    </location>
</feature>
<evidence type="ECO:0000256" key="7">
    <source>
        <dbReference type="SAM" id="MobiDB-lite"/>
    </source>
</evidence>
<feature type="region of interest" description="Disordered" evidence="7">
    <location>
        <begin position="614"/>
        <end position="650"/>
    </location>
</feature>
<evidence type="ECO:0000313" key="10">
    <source>
        <dbReference type="Proteomes" id="UP001182556"/>
    </source>
</evidence>
<dbReference type="InterPro" id="IPR018957">
    <property type="entry name" value="Znf_C3HC4_RING-type"/>
</dbReference>
<evidence type="ECO:0000256" key="2">
    <source>
        <dbReference type="ARBA" id="ARBA00022490"/>
    </source>
</evidence>
<dbReference type="Pfam" id="PF00097">
    <property type="entry name" value="zf-C3HC4"/>
    <property type="match status" value="1"/>
</dbReference>
<dbReference type="GO" id="GO:0000976">
    <property type="term" value="F:transcription cis-regulatory region binding"/>
    <property type="evidence" value="ECO:0007669"/>
    <property type="project" value="TreeGrafter"/>
</dbReference>
<dbReference type="CDD" id="cd16536">
    <property type="entry name" value="RING-HC_RNF10"/>
    <property type="match status" value="1"/>
</dbReference>
<name>A0AAD9FUG9_PAPLA</name>
<feature type="compositionally biased region" description="Polar residues" evidence="7">
    <location>
        <begin position="15"/>
        <end position="27"/>
    </location>
</feature>
<comment type="subcellular location">
    <subcellularLocation>
        <location evidence="1">Cytoplasm</location>
    </subcellularLocation>
</comment>
<evidence type="ECO:0000259" key="8">
    <source>
        <dbReference type="PROSITE" id="PS50089"/>
    </source>
</evidence>
<keyword evidence="10" id="KW-1185">Reference proteome</keyword>
<dbReference type="SUPFAM" id="SSF57850">
    <property type="entry name" value="RING/U-box"/>
    <property type="match status" value="1"/>
</dbReference>
<feature type="region of interest" description="Disordered" evidence="7">
    <location>
        <begin position="407"/>
        <end position="455"/>
    </location>
</feature>
<reference evidence="9" key="1">
    <citation type="submission" date="2023-02" db="EMBL/GenBank/DDBJ databases">
        <title>Identification and recombinant expression of a fungal hydrolase from Papiliotrema laurentii that hydrolyzes apple cutin and clears colloidal polyester polyurethane.</title>
        <authorList>
            <consortium name="DOE Joint Genome Institute"/>
            <person name="Roman V.A."/>
            <person name="Bojanowski C."/>
            <person name="Crable B.R."/>
            <person name="Wagner D.N."/>
            <person name="Hung C.S."/>
            <person name="Nadeau L.J."/>
            <person name="Schratz L."/>
            <person name="Haridas S."/>
            <person name="Pangilinan J."/>
            <person name="Lipzen A."/>
            <person name="Na H."/>
            <person name="Yan M."/>
            <person name="Ng V."/>
            <person name="Grigoriev I.V."/>
            <person name="Spatafora J.W."/>
            <person name="Barlow D."/>
            <person name="Biffinger J."/>
            <person name="Kelley-Loughnane N."/>
            <person name="Varaljay V.A."/>
            <person name="Crookes-Goodson W.J."/>
        </authorList>
    </citation>
    <scope>NUCLEOTIDE SEQUENCE</scope>
    <source>
        <strain evidence="9">5307AH</strain>
    </source>
</reference>
<comment type="caution">
    <text evidence="9">The sequence shown here is derived from an EMBL/GenBank/DDBJ whole genome shotgun (WGS) entry which is preliminary data.</text>
</comment>
<dbReference type="AlphaFoldDB" id="A0AAD9FUG9"/>
<feature type="compositionally biased region" description="Pro residues" evidence="7">
    <location>
        <begin position="1"/>
        <end position="11"/>
    </location>
</feature>
<evidence type="ECO:0000256" key="4">
    <source>
        <dbReference type="ARBA" id="ARBA00022771"/>
    </source>
</evidence>
<feature type="compositionally biased region" description="Polar residues" evidence="7">
    <location>
        <begin position="710"/>
        <end position="723"/>
    </location>
</feature>
<feature type="region of interest" description="Disordered" evidence="7">
    <location>
        <begin position="471"/>
        <end position="515"/>
    </location>
</feature>
<organism evidence="9 10">
    <name type="scientific">Papiliotrema laurentii</name>
    <name type="common">Cryptococcus laurentii</name>
    <dbReference type="NCBI Taxonomy" id="5418"/>
    <lineage>
        <taxon>Eukaryota</taxon>
        <taxon>Fungi</taxon>
        <taxon>Dikarya</taxon>
        <taxon>Basidiomycota</taxon>
        <taxon>Agaricomycotina</taxon>
        <taxon>Tremellomycetes</taxon>
        <taxon>Tremellales</taxon>
        <taxon>Rhynchogastremaceae</taxon>
        <taxon>Papiliotrema</taxon>
    </lineage>
</organism>
<feature type="compositionally biased region" description="Low complexity" evidence="7">
    <location>
        <begin position="679"/>
        <end position="689"/>
    </location>
</feature>
<dbReference type="SMART" id="SM00184">
    <property type="entry name" value="RING"/>
    <property type="match status" value="1"/>
</dbReference>
<dbReference type="GO" id="GO:0008270">
    <property type="term" value="F:zinc ion binding"/>
    <property type="evidence" value="ECO:0007669"/>
    <property type="project" value="UniProtKB-KW"/>
</dbReference>
<gene>
    <name evidence="9" type="ORF">DB88DRAFT_482135</name>
</gene>
<evidence type="ECO:0000256" key="6">
    <source>
        <dbReference type="PROSITE-ProRule" id="PRU00175"/>
    </source>
</evidence>
<dbReference type="InterPro" id="IPR017907">
    <property type="entry name" value="Znf_RING_CS"/>
</dbReference>
<dbReference type="Proteomes" id="UP001182556">
    <property type="component" value="Unassembled WGS sequence"/>
</dbReference>
<protein>
    <submittedName>
        <fullName evidence="9">Alkylbase DNA N-glycosylase</fullName>
    </submittedName>
</protein>
<evidence type="ECO:0000256" key="3">
    <source>
        <dbReference type="ARBA" id="ARBA00022723"/>
    </source>
</evidence>
<dbReference type="GO" id="GO:0005737">
    <property type="term" value="C:cytoplasm"/>
    <property type="evidence" value="ECO:0007669"/>
    <property type="project" value="UniProtKB-SubCell"/>
</dbReference>
<dbReference type="PANTHER" id="PTHR12983:SF9">
    <property type="entry name" value="E3 UBIQUITIN-PROTEIN LIGASE RNF10"/>
    <property type="match status" value="1"/>
</dbReference>
<dbReference type="PROSITE" id="PS00518">
    <property type="entry name" value="ZF_RING_1"/>
    <property type="match status" value="1"/>
</dbReference>